<dbReference type="EMBL" id="ML991896">
    <property type="protein sequence ID" value="KAF2228731.1"/>
    <property type="molecule type" value="Genomic_DNA"/>
</dbReference>
<proteinExistence type="predicted"/>
<feature type="chain" id="PRO_5025689180" description="Apple domain-containing protein" evidence="1">
    <location>
        <begin position="23"/>
        <end position="319"/>
    </location>
</feature>
<feature type="signal peptide" evidence="1">
    <location>
        <begin position="1"/>
        <end position="22"/>
    </location>
</feature>
<evidence type="ECO:0000313" key="2">
    <source>
        <dbReference type="EMBL" id="KAF2228731.1"/>
    </source>
</evidence>
<organism evidence="2 3">
    <name type="scientific">Viridothelium virens</name>
    <name type="common">Speckled blister lichen</name>
    <name type="synonym">Trypethelium virens</name>
    <dbReference type="NCBI Taxonomy" id="1048519"/>
    <lineage>
        <taxon>Eukaryota</taxon>
        <taxon>Fungi</taxon>
        <taxon>Dikarya</taxon>
        <taxon>Ascomycota</taxon>
        <taxon>Pezizomycotina</taxon>
        <taxon>Dothideomycetes</taxon>
        <taxon>Dothideomycetes incertae sedis</taxon>
        <taxon>Trypetheliales</taxon>
        <taxon>Trypetheliaceae</taxon>
        <taxon>Viridothelium</taxon>
    </lineage>
</organism>
<evidence type="ECO:0000256" key="1">
    <source>
        <dbReference type="SAM" id="SignalP"/>
    </source>
</evidence>
<evidence type="ECO:0000313" key="3">
    <source>
        <dbReference type="Proteomes" id="UP000800092"/>
    </source>
</evidence>
<sequence>MRSFYLLPALAALGRAHPKAAASCTTTTVEVIVPTSTYTFLSTHVVTTTPTTAENLGTFTDHTTISDTTTVETITSTSSVCHSTDAVLTKPDVSTIYTSASAAPRKRSSFAKNALFPRQNSACTVTTTFTTTYGVTYTYIPASKTSTFTDYTDFTQASTTITATGGHAYVVATATATTSAACGVATSTDAATTSTTTQDARCAPSAMVSQLSGFGLNYLEETPDTAGAVYVTSAEDASSCCQLCADADDCASSAWDIRTNQCRLQFTVANNGQLECGQVGLYGVSEDGPDHPMAPGTGWYLAAVCGQVEEIPGKPDDGS</sequence>
<gene>
    <name evidence="2" type="ORF">EV356DRAFT_581388</name>
</gene>
<evidence type="ECO:0008006" key="4">
    <source>
        <dbReference type="Google" id="ProtNLM"/>
    </source>
</evidence>
<name>A0A6A6GSV2_VIRVR</name>
<dbReference type="AlphaFoldDB" id="A0A6A6GSV2"/>
<dbReference type="OrthoDB" id="3644474at2759"/>
<dbReference type="Proteomes" id="UP000800092">
    <property type="component" value="Unassembled WGS sequence"/>
</dbReference>
<reference evidence="2" key="1">
    <citation type="journal article" date="2020" name="Stud. Mycol.">
        <title>101 Dothideomycetes genomes: a test case for predicting lifestyles and emergence of pathogens.</title>
        <authorList>
            <person name="Haridas S."/>
            <person name="Albert R."/>
            <person name="Binder M."/>
            <person name="Bloem J."/>
            <person name="Labutti K."/>
            <person name="Salamov A."/>
            <person name="Andreopoulos B."/>
            <person name="Baker S."/>
            <person name="Barry K."/>
            <person name="Bills G."/>
            <person name="Bluhm B."/>
            <person name="Cannon C."/>
            <person name="Castanera R."/>
            <person name="Culley D."/>
            <person name="Daum C."/>
            <person name="Ezra D."/>
            <person name="Gonzalez J."/>
            <person name="Henrissat B."/>
            <person name="Kuo A."/>
            <person name="Liang C."/>
            <person name="Lipzen A."/>
            <person name="Lutzoni F."/>
            <person name="Magnuson J."/>
            <person name="Mondo S."/>
            <person name="Nolan M."/>
            <person name="Ohm R."/>
            <person name="Pangilinan J."/>
            <person name="Park H.-J."/>
            <person name="Ramirez L."/>
            <person name="Alfaro M."/>
            <person name="Sun H."/>
            <person name="Tritt A."/>
            <person name="Yoshinaga Y."/>
            <person name="Zwiers L.-H."/>
            <person name="Turgeon B."/>
            <person name="Goodwin S."/>
            <person name="Spatafora J."/>
            <person name="Crous P."/>
            <person name="Grigoriev I."/>
        </authorList>
    </citation>
    <scope>NUCLEOTIDE SEQUENCE</scope>
    <source>
        <strain evidence="2">Tuck. ex Michener</strain>
    </source>
</reference>
<keyword evidence="3" id="KW-1185">Reference proteome</keyword>
<protein>
    <recommendedName>
        <fullName evidence="4">Apple domain-containing protein</fullName>
    </recommendedName>
</protein>
<accession>A0A6A6GSV2</accession>
<keyword evidence="1" id="KW-0732">Signal</keyword>